<feature type="region of interest" description="Disordered" evidence="1">
    <location>
        <begin position="142"/>
        <end position="278"/>
    </location>
</feature>
<reference evidence="3" key="2">
    <citation type="submission" date="2013-07" db="EMBL/GenBank/DDBJ databases">
        <authorList>
            <consortium name="The Broad Institute Genome Sequencing Platform"/>
            <person name="Cuomo C."/>
            <person name="Litvintseva A."/>
            <person name="Chen Y."/>
            <person name="Heitman J."/>
            <person name="Sun S."/>
            <person name="Springer D."/>
            <person name="Dromer F."/>
            <person name="Young S.K."/>
            <person name="Zeng Q."/>
            <person name="Gargeya S."/>
            <person name="Fitzgerald M."/>
            <person name="Abouelleil A."/>
            <person name="Alvarado L."/>
            <person name="Berlin A.M."/>
            <person name="Chapman S.B."/>
            <person name="Dewar J."/>
            <person name="Goldberg J."/>
            <person name="Griggs A."/>
            <person name="Gujja S."/>
            <person name="Hansen M."/>
            <person name="Howarth C."/>
            <person name="Imamovic A."/>
            <person name="Larimer J."/>
            <person name="McCowan C."/>
            <person name="Murphy C."/>
            <person name="Pearson M."/>
            <person name="Priest M."/>
            <person name="Roberts A."/>
            <person name="Saif S."/>
            <person name="Shea T."/>
            <person name="Sykes S."/>
            <person name="Wortman J."/>
            <person name="Nusbaum C."/>
            <person name="Birren B."/>
        </authorList>
    </citation>
    <scope>NUCLEOTIDE SEQUENCE</scope>
    <source>
        <strain evidence="3">CBS 10118</strain>
    </source>
</reference>
<sequence>MSAPPSSIRRSAIQPSHLSFSLNFRAISHPFLGTYTFDHDHTLNPPAEGFSGEAYQAMSALTCASDESVQDWLRSDESKSYISNNDNFHTDDSGHSTILSSIHEGLKSTFAARAKPLLQAYKIRTRKSVDFQVTFDKPPSIGPFESALQSVKGPKGPPTWVDPSPSRCSRFRAASEYGDGEDDDLSGVDVSSGEEEDDDSNSGNTPSQSSGTKPTAKSVLLDKWRTNVHGATTSRSIVTDPPEEPPESGFKLKEGELPGEGMADEASADVRSSSLRSR</sequence>
<feature type="compositionally biased region" description="Polar residues" evidence="1">
    <location>
        <begin position="205"/>
        <end position="215"/>
    </location>
</feature>
<organism evidence="2">
    <name type="scientific">Kwoniella bestiolae CBS 10118</name>
    <dbReference type="NCBI Taxonomy" id="1296100"/>
    <lineage>
        <taxon>Eukaryota</taxon>
        <taxon>Fungi</taxon>
        <taxon>Dikarya</taxon>
        <taxon>Basidiomycota</taxon>
        <taxon>Agaricomycotina</taxon>
        <taxon>Tremellomycetes</taxon>
        <taxon>Tremellales</taxon>
        <taxon>Cryptococcaceae</taxon>
        <taxon>Kwoniella</taxon>
    </lineage>
</organism>
<evidence type="ECO:0000313" key="4">
    <source>
        <dbReference type="Proteomes" id="UP000092730"/>
    </source>
</evidence>
<name>A0A1B9G8U1_9TREE</name>
<protein>
    <submittedName>
        <fullName evidence="2">Uncharacterized protein</fullName>
    </submittedName>
</protein>
<reference evidence="3" key="4">
    <citation type="submission" date="2024-02" db="EMBL/GenBank/DDBJ databases">
        <title>Comparative genomics of Cryptococcus and Kwoniella reveals pathogenesis evolution and contrasting modes of karyotype evolution via chromosome fusion or intercentromeric recombination.</title>
        <authorList>
            <person name="Coelho M.A."/>
            <person name="David-Palma M."/>
            <person name="Shea T."/>
            <person name="Bowers K."/>
            <person name="McGinley-Smith S."/>
            <person name="Mohammad A.W."/>
            <person name="Gnirke A."/>
            <person name="Yurkov A.M."/>
            <person name="Nowrousian M."/>
            <person name="Sun S."/>
            <person name="Cuomo C.A."/>
            <person name="Heitman J."/>
        </authorList>
    </citation>
    <scope>NUCLEOTIDE SEQUENCE</scope>
    <source>
        <strain evidence="3">CBS 10118</strain>
    </source>
</reference>
<dbReference type="Proteomes" id="UP000092730">
    <property type="component" value="Chromosome 2"/>
</dbReference>
<proteinExistence type="predicted"/>
<feature type="compositionally biased region" description="Acidic residues" evidence="1">
    <location>
        <begin position="178"/>
        <end position="200"/>
    </location>
</feature>
<dbReference type="EMBL" id="KI894019">
    <property type="protein sequence ID" value="OCF27454.1"/>
    <property type="molecule type" value="Genomic_DNA"/>
</dbReference>
<dbReference type="KEGG" id="kbi:30206695"/>
<reference evidence="2" key="3">
    <citation type="submission" date="2014-01" db="EMBL/GenBank/DDBJ databases">
        <title>Evolution of pathogenesis and genome organization in the Tremellales.</title>
        <authorList>
            <person name="Cuomo C."/>
            <person name="Litvintseva A."/>
            <person name="Heitman J."/>
            <person name="Chen Y."/>
            <person name="Sun S."/>
            <person name="Springer D."/>
            <person name="Dromer F."/>
            <person name="Young S."/>
            <person name="Zeng Q."/>
            <person name="Chapman S."/>
            <person name="Gujja S."/>
            <person name="Saif S."/>
            <person name="Birren B."/>
        </authorList>
    </citation>
    <scope>NUCLEOTIDE SEQUENCE</scope>
    <source>
        <strain evidence="2">CBS 10118</strain>
    </source>
</reference>
<keyword evidence="4" id="KW-1185">Reference proteome</keyword>
<dbReference type="VEuPathDB" id="FungiDB:I302_02296"/>
<dbReference type="OrthoDB" id="10546575at2759"/>
<dbReference type="RefSeq" id="XP_019048524.1">
    <property type="nucleotide sequence ID" value="XM_019188962.1"/>
</dbReference>
<dbReference type="EMBL" id="CP144542">
    <property type="protein sequence ID" value="WVW81600.1"/>
    <property type="molecule type" value="Genomic_DNA"/>
</dbReference>
<reference evidence="2" key="1">
    <citation type="submission" date="2013-07" db="EMBL/GenBank/DDBJ databases">
        <title>The Genome Sequence of Cryptococcus bestiolae CBS10118.</title>
        <authorList>
            <consortium name="The Broad Institute Genome Sequencing Platform"/>
            <person name="Cuomo C."/>
            <person name="Litvintseva A."/>
            <person name="Chen Y."/>
            <person name="Heitman J."/>
            <person name="Sun S."/>
            <person name="Springer D."/>
            <person name="Dromer F."/>
            <person name="Young S.K."/>
            <person name="Zeng Q."/>
            <person name="Gargeya S."/>
            <person name="Fitzgerald M."/>
            <person name="Abouelleil A."/>
            <person name="Alvarado L."/>
            <person name="Berlin A.M."/>
            <person name="Chapman S.B."/>
            <person name="Dewar J."/>
            <person name="Goldberg J."/>
            <person name="Griggs A."/>
            <person name="Gujja S."/>
            <person name="Hansen M."/>
            <person name="Howarth C."/>
            <person name="Imamovic A."/>
            <person name="Larimer J."/>
            <person name="McCowan C."/>
            <person name="Murphy C."/>
            <person name="Pearson M."/>
            <person name="Priest M."/>
            <person name="Roberts A."/>
            <person name="Saif S."/>
            <person name="Shea T."/>
            <person name="Sykes S."/>
            <person name="Wortman J."/>
            <person name="Nusbaum C."/>
            <person name="Birren B."/>
        </authorList>
    </citation>
    <scope>NUCLEOTIDE SEQUENCE [LARGE SCALE GENOMIC DNA]</scope>
    <source>
        <strain evidence="2">CBS 10118</strain>
    </source>
</reference>
<accession>A0A1B9G8U1</accession>
<dbReference type="GeneID" id="30206695"/>
<evidence type="ECO:0000313" key="3">
    <source>
        <dbReference type="EMBL" id="WVW81600.1"/>
    </source>
</evidence>
<evidence type="ECO:0000256" key="1">
    <source>
        <dbReference type="SAM" id="MobiDB-lite"/>
    </source>
</evidence>
<evidence type="ECO:0000313" key="2">
    <source>
        <dbReference type="EMBL" id="OCF27454.1"/>
    </source>
</evidence>
<gene>
    <name evidence="2" type="ORF">I302_02296</name>
    <name evidence="3" type="ORF">I302_103595</name>
</gene>
<dbReference type="AlphaFoldDB" id="A0A1B9G8U1"/>